<evidence type="ECO:0000256" key="1">
    <source>
        <dbReference type="ARBA" id="ARBA00004123"/>
    </source>
</evidence>
<evidence type="ECO:0000313" key="7">
    <source>
        <dbReference type="EMBL" id="BCS19735.1"/>
    </source>
</evidence>
<evidence type="ECO:0000259" key="6">
    <source>
        <dbReference type="PROSITE" id="PS50048"/>
    </source>
</evidence>
<dbReference type="GO" id="GO:0000981">
    <property type="term" value="F:DNA-binding transcription factor activity, RNA polymerase II-specific"/>
    <property type="evidence" value="ECO:0007669"/>
    <property type="project" value="InterPro"/>
</dbReference>
<dbReference type="Gene3D" id="4.10.240.10">
    <property type="entry name" value="Zn(2)-C6 fungal-type DNA-binding domain"/>
    <property type="match status" value="1"/>
</dbReference>
<dbReference type="CDD" id="cd00067">
    <property type="entry name" value="GAL4"/>
    <property type="match status" value="1"/>
</dbReference>
<dbReference type="InterPro" id="IPR001138">
    <property type="entry name" value="Zn2Cys6_DnaBD"/>
</dbReference>
<reference evidence="7" key="2">
    <citation type="submission" date="2021-02" db="EMBL/GenBank/DDBJ databases">
        <title>Aspergillus puulaauensis MK2 genome sequence.</title>
        <authorList>
            <person name="Futagami T."/>
            <person name="Mori K."/>
            <person name="Kadooka C."/>
            <person name="Tanaka T."/>
        </authorList>
    </citation>
    <scope>NUCLEOTIDE SEQUENCE</scope>
    <source>
        <strain evidence="7">MK2</strain>
    </source>
</reference>
<dbReference type="KEGG" id="apuu:APUU_20167A"/>
<dbReference type="SMART" id="SM00066">
    <property type="entry name" value="GAL4"/>
    <property type="match status" value="1"/>
</dbReference>
<sequence length="500" mass="56103">MKPAPKQKQGCWTCKRRKIGCDKTAPSCNNCRRSGRDCQGYGLRLFWPDQSDGRRAMLSPTTYNGYLIVSDRSNRHFLNTTFDDLHQPCGPSICDVINRVTAAHALSARPAGCCFIYPRLLDNESSMMQYYESRISRMISTIDTRNGFRSELIPMALASSSLASLALRNAILAVAVFHRAGATAALPFKAKAVRCLSSSLSSEGNGGAAVVNTQLAASMMLCVYSVFDETEGNWYSHLDGAKAMLYHLSTMSGGKLPYHFLYTWLIYHEVLGAFTQPLHTTQQGISSIDFLTDDNVDKTLIIGSLGCSLEVLEAIHRLNKTRCATMAGHTNTTEALVLERKLVTLTQRVDFINTPTQPSNPGVSDHRKPLLTAELYRVATLLYHHRVYASHLDRTKERGNYLHHAFDLLSQMHLCTSPWPLFVVASEANSDEHRLLILRMLDRMDEARKIGNVFVLRDIIQSFWKQQDLAVGWYDAGAQPRWSGSWDLLFGEKRAVPWFI</sequence>
<dbReference type="Pfam" id="PF00172">
    <property type="entry name" value="Zn_clus"/>
    <property type="match status" value="1"/>
</dbReference>
<dbReference type="GO" id="GO:0045944">
    <property type="term" value="P:positive regulation of transcription by RNA polymerase II"/>
    <property type="evidence" value="ECO:0007669"/>
    <property type="project" value="TreeGrafter"/>
</dbReference>
<dbReference type="OrthoDB" id="5130013at2759"/>
<dbReference type="GO" id="GO:0000976">
    <property type="term" value="F:transcription cis-regulatory region binding"/>
    <property type="evidence" value="ECO:0007669"/>
    <property type="project" value="TreeGrafter"/>
</dbReference>
<evidence type="ECO:0000256" key="2">
    <source>
        <dbReference type="ARBA" id="ARBA00023015"/>
    </source>
</evidence>
<keyword evidence="2" id="KW-0805">Transcription regulation</keyword>
<dbReference type="SUPFAM" id="SSF57701">
    <property type="entry name" value="Zn2/Cys6 DNA-binding domain"/>
    <property type="match status" value="1"/>
</dbReference>
<proteinExistence type="predicted"/>
<organism evidence="7 8">
    <name type="scientific">Aspergillus puulaauensis</name>
    <dbReference type="NCBI Taxonomy" id="1220207"/>
    <lineage>
        <taxon>Eukaryota</taxon>
        <taxon>Fungi</taxon>
        <taxon>Dikarya</taxon>
        <taxon>Ascomycota</taxon>
        <taxon>Pezizomycotina</taxon>
        <taxon>Eurotiomycetes</taxon>
        <taxon>Eurotiomycetidae</taxon>
        <taxon>Eurotiales</taxon>
        <taxon>Aspergillaceae</taxon>
        <taxon>Aspergillus</taxon>
    </lineage>
</organism>
<dbReference type="RefSeq" id="XP_041551929.1">
    <property type="nucleotide sequence ID" value="XM_041698778.1"/>
</dbReference>
<dbReference type="AlphaFoldDB" id="A0A7R8AJK2"/>
<evidence type="ECO:0000313" key="8">
    <source>
        <dbReference type="Proteomes" id="UP000654913"/>
    </source>
</evidence>
<dbReference type="Proteomes" id="UP000654913">
    <property type="component" value="Chromosome 2"/>
</dbReference>
<dbReference type="PANTHER" id="PTHR37534">
    <property type="entry name" value="TRANSCRIPTIONAL ACTIVATOR PROTEIN UGA3"/>
    <property type="match status" value="1"/>
</dbReference>
<evidence type="ECO:0000256" key="4">
    <source>
        <dbReference type="ARBA" id="ARBA00023163"/>
    </source>
</evidence>
<keyword evidence="5" id="KW-0539">Nucleus</keyword>
<dbReference type="EMBL" id="AP024444">
    <property type="protein sequence ID" value="BCS19735.1"/>
    <property type="molecule type" value="Genomic_DNA"/>
</dbReference>
<dbReference type="PROSITE" id="PS00463">
    <property type="entry name" value="ZN2_CY6_FUNGAL_1"/>
    <property type="match status" value="1"/>
</dbReference>
<dbReference type="GeneID" id="64969740"/>
<keyword evidence="3" id="KW-0238">DNA-binding</keyword>
<accession>A0A7R8AJK2</accession>
<dbReference type="InterPro" id="IPR021858">
    <property type="entry name" value="Fun_TF"/>
</dbReference>
<evidence type="ECO:0000256" key="3">
    <source>
        <dbReference type="ARBA" id="ARBA00023125"/>
    </source>
</evidence>
<dbReference type="GO" id="GO:0005634">
    <property type="term" value="C:nucleus"/>
    <property type="evidence" value="ECO:0007669"/>
    <property type="project" value="UniProtKB-SubCell"/>
</dbReference>
<evidence type="ECO:0000256" key="5">
    <source>
        <dbReference type="ARBA" id="ARBA00023242"/>
    </source>
</evidence>
<protein>
    <recommendedName>
        <fullName evidence="6">Zn(2)-C6 fungal-type domain-containing protein</fullName>
    </recommendedName>
</protein>
<dbReference type="GO" id="GO:0008270">
    <property type="term" value="F:zinc ion binding"/>
    <property type="evidence" value="ECO:0007669"/>
    <property type="project" value="InterPro"/>
</dbReference>
<dbReference type="PANTHER" id="PTHR37534:SF49">
    <property type="entry name" value="LYSINE BIOSYNTHESIS REGULATORY PROTEIN LYS14"/>
    <property type="match status" value="1"/>
</dbReference>
<dbReference type="PROSITE" id="PS50048">
    <property type="entry name" value="ZN2_CY6_FUNGAL_2"/>
    <property type="match status" value="1"/>
</dbReference>
<comment type="subcellular location">
    <subcellularLocation>
        <location evidence="1">Nucleus</location>
    </subcellularLocation>
</comment>
<keyword evidence="8" id="KW-1185">Reference proteome</keyword>
<dbReference type="InterPro" id="IPR036864">
    <property type="entry name" value="Zn2-C6_fun-type_DNA-bd_sf"/>
</dbReference>
<reference evidence="7" key="1">
    <citation type="submission" date="2021-01" db="EMBL/GenBank/DDBJ databases">
        <authorList>
            <consortium name="Aspergillus puulaauensis MK2 genome sequencing consortium"/>
            <person name="Kazuki M."/>
            <person name="Futagami T."/>
        </authorList>
    </citation>
    <scope>NUCLEOTIDE SEQUENCE</scope>
    <source>
        <strain evidence="7">MK2</strain>
    </source>
</reference>
<keyword evidence="4" id="KW-0804">Transcription</keyword>
<feature type="domain" description="Zn(2)-C6 fungal-type" evidence="6">
    <location>
        <begin position="10"/>
        <end position="38"/>
    </location>
</feature>
<name>A0A7R8AJK2_9EURO</name>
<dbReference type="Pfam" id="PF11951">
    <property type="entry name" value="Fungal_trans_2"/>
    <property type="match status" value="1"/>
</dbReference>
<gene>
    <name evidence="7" type="ORF">APUU_20167A</name>
</gene>